<reference evidence="6 7" key="1">
    <citation type="submission" date="2017-05" db="EMBL/GenBank/DDBJ databases">
        <authorList>
            <person name="Song R."/>
            <person name="Chenine A.L."/>
            <person name="Ruprecht R.M."/>
        </authorList>
    </citation>
    <scope>NUCLEOTIDE SEQUENCE [LARGE SCALE GENOMIC DNA]</scope>
    <source>
        <strain evidence="6 7">CECT 8899</strain>
    </source>
</reference>
<name>A0A238LDD8_9RHOB</name>
<dbReference type="Pfam" id="PF00126">
    <property type="entry name" value="HTH_1"/>
    <property type="match status" value="1"/>
</dbReference>
<keyword evidence="7" id="KW-1185">Reference proteome</keyword>
<dbReference type="CDD" id="cd05466">
    <property type="entry name" value="PBP2_LTTR_substrate"/>
    <property type="match status" value="1"/>
</dbReference>
<comment type="similarity">
    <text evidence="1">Belongs to the LysR transcriptional regulatory family.</text>
</comment>
<dbReference type="InterPro" id="IPR000847">
    <property type="entry name" value="LysR_HTH_N"/>
</dbReference>
<dbReference type="PANTHER" id="PTHR30126">
    <property type="entry name" value="HTH-TYPE TRANSCRIPTIONAL REGULATOR"/>
    <property type="match status" value="1"/>
</dbReference>
<dbReference type="InterPro" id="IPR005119">
    <property type="entry name" value="LysR_subst-bd"/>
</dbReference>
<keyword evidence="3" id="KW-0238">DNA-binding</keyword>
<dbReference type="Gene3D" id="3.40.190.10">
    <property type="entry name" value="Periplasmic binding protein-like II"/>
    <property type="match status" value="2"/>
</dbReference>
<keyword evidence="2" id="KW-0805">Transcription regulation</keyword>
<dbReference type="InterPro" id="IPR036390">
    <property type="entry name" value="WH_DNA-bd_sf"/>
</dbReference>
<dbReference type="RefSeq" id="WP_168770472.1">
    <property type="nucleotide sequence ID" value="NZ_FXZK01000001.1"/>
</dbReference>
<evidence type="ECO:0000256" key="1">
    <source>
        <dbReference type="ARBA" id="ARBA00009437"/>
    </source>
</evidence>
<accession>A0A238LDD8</accession>
<dbReference type="SUPFAM" id="SSF53850">
    <property type="entry name" value="Periplasmic binding protein-like II"/>
    <property type="match status" value="1"/>
</dbReference>
<evidence type="ECO:0000256" key="4">
    <source>
        <dbReference type="ARBA" id="ARBA00023163"/>
    </source>
</evidence>
<dbReference type="GO" id="GO:0003700">
    <property type="term" value="F:DNA-binding transcription factor activity"/>
    <property type="evidence" value="ECO:0007669"/>
    <property type="project" value="InterPro"/>
</dbReference>
<keyword evidence="4" id="KW-0804">Transcription</keyword>
<proteinExistence type="inferred from homology"/>
<evidence type="ECO:0000256" key="3">
    <source>
        <dbReference type="ARBA" id="ARBA00023125"/>
    </source>
</evidence>
<sequence length="348" mass="38061">MNTTTYDFEAGLAEQDESAPRRAVLPMTLQQLRIFHAVANAETMTKAAKQLGLAQPSVSQQLNRLEASIGTRLFIRRPNEMELTEAGLYLLPRVEQLLRILNEAEDGLQRFCEGRPAVVKLAGLDSVLRNLLPGAVGRLHDCFPGVTMDVQESAPAEIVELLDARRINFGLVAGNSLAETHEQFLQVPIMEDPYVLAVPKELDLAGVADPARELSPAAYRTLNRSIQFAFGSTHTRRVSNWYDRLLPGHQPIVQCRSYESALSFVRAGAGVCVAPALSTIGSAGPDAGVKRYLIGVPPRRIVALMLSQHRTMEPMATLIAALKDVGRALDMQTILPTPTFLADDAMSR</sequence>
<dbReference type="Proteomes" id="UP000201613">
    <property type="component" value="Unassembled WGS sequence"/>
</dbReference>
<evidence type="ECO:0000256" key="2">
    <source>
        <dbReference type="ARBA" id="ARBA00023015"/>
    </source>
</evidence>
<gene>
    <name evidence="6" type="primary">oxyR_2</name>
    <name evidence="6" type="ORF">LOM8899_01096</name>
</gene>
<dbReference type="PANTHER" id="PTHR30126:SF40">
    <property type="entry name" value="HTH-TYPE TRANSCRIPTIONAL REGULATOR GLTR"/>
    <property type="match status" value="1"/>
</dbReference>
<dbReference type="PROSITE" id="PS50931">
    <property type="entry name" value="HTH_LYSR"/>
    <property type="match status" value="1"/>
</dbReference>
<dbReference type="Pfam" id="PF03466">
    <property type="entry name" value="LysR_substrate"/>
    <property type="match status" value="1"/>
</dbReference>
<evidence type="ECO:0000313" key="6">
    <source>
        <dbReference type="EMBL" id="SMY06966.1"/>
    </source>
</evidence>
<dbReference type="SUPFAM" id="SSF46785">
    <property type="entry name" value="Winged helix' DNA-binding domain"/>
    <property type="match status" value="1"/>
</dbReference>
<evidence type="ECO:0000259" key="5">
    <source>
        <dbReference type="PROSITE" id="PS50931"/>
    </source>
</evidence>
<dbReference type="InterPro" id="IPR036388">
    <property type="entry name" value="WH-like_DNA-bd_sf"/>
</dbReference>
<dbReference type="PRINTS" id="PR00039">
    <property type="entry name" value="HTHLYSR"/>
</dbReference>
<dbReference type="AlphaFoldDB" id="A0A238LDD8"/>
<dbReference type="EMBL" id="FXZK01000001">
    <property type="protein sequence ID" value="SMY06966.1"/>
    <property type="molecule type" value="Genomic_DNA"/>
</dbReference>
<feature type="domain" description="HTH lysR-type" evidence="5">
    <location>
        <begin position="27"/>
        <end position="84"/>
    </location>
</feature>
<dbReference type="Gene3D" id="1.10.10.10">
    <property type="entry name" value="Winged helix-like DNA-binding domain superfamily/Winged helix DNA-binding domain"/>
    <property type="match status" value="1"/>
</dbReference>
<protein>
    <submittedName>
        <fullName evidence="6">Hydrogen peroxide-inducible genes activator</fullName>
    </submittedName>
</protein>
<dbReference type="FunFam" id="1.10.10.10:FF:000001">
    <property type="entry name" value="LysR family transcriptional regulator"/>
    <property type="match status" value="1"/>
</dbReference>
<evidence type="ECO:0000313" key="7">
    <source>
        <dbReference type="Proteomes" id="UP000201613"/>
    </source>
</evidence>
<dbReference type="GO" id="GO:0000976">
    <property type="term" value="F:transcription cis-regulatory region binding"/>
    <property type="evidence" value="ECO:0007669"/>
    <property type="project" value="TreeGrafter"/>
</dbReference>
<organism evidence="6 7">
    <name type="scientific">Flavimaricola marinus</name>
    <dbReference type="NCBI Taxonomy" id="1819565"/>
    <lineage>
        <taxon>Bacteria</taxon>
        <taxon>Pseudomonadati</taxon>
        <taxon>Pseudomonadota</taxon>
        <taxon>Alphaproteobacteria</taxon>
        <taxon>Rhodobacterales</taxon>
        <taxon>Paracoccaceae</taxon>
        <taxon>Flavimaricola</taxon>
    </lineage>
</organism>